<sequence length="87" mass="9779">MQTFRKTRSHSSQPTKKSGQSQAHNKTKKKSASAKIPNPEVDLLSTAAMENLFYISHNAAHCLEFRGFGWSNKSKSRKKTKGKNNTK</sequence>
<reference evidence="2" key="1">
    <citation type="submission" date="2025-08" db="UniProtKB">
        <authorList>
            <consortium name="Ensembl"/>
        </authorList>
    </citation>
    <scope>IDENTIFICATION</scope>
</reference>
<dbReference type="PANTHER" id="PTHR37932">
    <property type="entry name" value="SMALL LYSINE-RICH PROTEIN 1"/>
    <property type="match status" value="1"/>
</dbReference>
<accession>A0A3B4B4Y9</accession>
<feature type="compositionally biased region" description="Polar residues" evidence="1">
    <location>
        <begin position="10"/>
        <end position="24"/>
    </location>
</feature>
<feature type="region of interest" description="Disordered" evidence="1">
    <location>
        <begin position="1"/>
        <end position="39"/>
    </location>
</feature>
<dbReference type="PANTHER" id="PTHR37932:SF1">
    <property type="entry name" value="SMALL LYSINE-RICH PROTEIN 1"/>
    <property type="match status" value="1"/>
</dbReference>
<feature type="region of interest" description="Disordered" evidence="1">
    <location>
        <begin position="66"/>
        <end position="87"/>
    </location>
</feature>
<evidence type="ECO:0008006" key="4">
    <source>
        <dbReference type="Google" id="ProtNLM"/>
    </source>
</evidence>
<dbReference type="InterPro" id="IPR037760">
    <property type="entry name" value="SMKR1"/>
</dbReference>
<dbReference type="STRING" id="409849.ENSPMGP00000023649"/>
<organism evidence="2 3">
    <name type="scientific">Periophthalmus magnuspinnatus</name>
    <dbReference type="NCBI Taxonomy" id="409849"/>
    <lineage>
        <taxon>Eukaryota</taxon>
        <taxon>Metazoa</taxon>
        <taxon>Chordata</taxon>
        <taxon>Craniata</taxon>
        <taxon>Vertebrata</taxon>
        <taxon>Euteleostomi</taxon>
        <taxon>Actinopterygii</taxon>
        <taxon>Neopterygii</taxon>
        <taxon>Teleostei</taxon>
        <taxon>Neoteleostei</taxon>
        <taxon>Acanthomorphata</taxon>
        <taxon>Gobiaria</taxon>
        <taxon>Gobiiformes</taxon>
        <taxon>Gobioidei</taxon>
        <taxon>Gobiidae</taxon>
        <taxon>Oxudercinae</taxon>
        <taxon>Periophthalmus</taxon>
    </lineage>
</organism>
<dbReference type="AlphaFoldDB" id="A0A3B4B4Y9"/>
<dbReference type="OrthoDB" id="5989977at2759"/>
<evidence type="ECO:0000256" key="1">
    <source>
        <dbReference type="SAM" id="MobiDB-lite"/>
    </source>
</evidence>
<evidence type="ECO:0000313" key="2">
    <source>
        <dbReference type="Ensembl" id="ENSPMGP00000023649.1"/>
    </source>
</evidence>
<dbReference type="Ensembl" id="ENSPMGT00000025196.1">
    <property type="protein sequence ID" value="ENSPMGP00000023649.1"/>
    <property type="gene ID" value="ENSPMGG00000019127.1"/>
</dbReference>
<proteinExistence type="predicted"/>
<reference evidence="2" key="2">
    <citation type="submission" date="2025-09" db="UniProtKB">
        <authorList>
            <consortium name="Ensembl"/>
        </authorList>
    </citation>
    <scope>IDENTIFICATION</scope>
</reference>
<keyword evidence="3" id="KW-1185">Reference proteome</keyword>
<protein>
    <recommendedName>
        <fullName evidence="4">Small lysine rich protein 1</fullName>
    </recommendedName>
</protein>
<dbReference type="RefSeq" id="XP_055087743.1">
    <property type="nucleotide sequence ID" value="XM_055231768.1"/>
</dbReference>
<feature type="compositionally biased region" description="Basic residues" evidence="1">
    <location>
        <begin position="74"/>
        <end position="87"/>
    </location>
</feature>
<evidence type="ECO:0000313" key="3">
    <source>
        <dbReference type="Proteomes" id="UP000261520"/>
    </source>
</evidence>
<dbReference type="GeneID" id="117391443"/>
<dbReference type="Proteomes" id="UP000261520">
    <property type="component" value="Unplaced"/>
</dbReference>
<name>A0A3B4B4Y9_9GOBI</name>